<dbReference type="PANTHER" id="PTHR32305">
    <property type="match status" value="1"/>
</dbReference>
<dbReference type="EMBL" id="ACKS01000035">
    <property type="protein sequence ID" value="EFA44670.1"/>
    <property type="molecule type" value="Genomic_DNA"/>
</dbReference>
<reference evidence="1 2" key="1">
    <citation type="submission" date="2009-10" db="EMBL/GenBank/DDBJ databases">
        <authorList>
            <person name="Qin X."/>
            <person name="Bachman B."/>
            <person name="Battles P."/>
            <person name="Bell A."/>
            <person name="Bess C."/>
            <person name="Bickham C."/>
            <person name="Chaboub L."/>
            <person name="Chen D."/>
            <person name="Coyle M."/>
            <person name="Deiros D.R."/>
            <person name="Dinh H."/>
            <person name="Forbes L."/>
            <person name="Fowler G."/>
            <person name="Francisco L."/>
            <person name="Fu Q."/>
            <person name="Gubbala S."/>
            <person name="Hale W."/>
            <person name="Han Y."/>
            <person name="Hemphill L."/>
            <person name="Highlander S.K."/>
            <person name="Hirani K."/>
            <person name="Hogues M."/>
            <person name="Jackson L."/>
            <person name="Jakkamsetti A."/>
            <person name="Javaid M."/>
            <person name="Jiang H."/>
            <person name="Korchina V."/>
            <person name="Kovar C."/>
            <person name="Lara F."/>
            <person name="Lee S."/>
            <person name="Mata R."/>
            <person name="Mathew T."/>
            <person name="Moen C."/>
            <person name="Morales K."/>
            <person name="Munidasa M."/>
            <person name="Nazareth L."/>
            <person name="Ngo R."/>
            <person name="Nguyen L."/>
            <person name="Okwuonu G."/>
            <person name="Ongeri F."/>
            <person name="Patil S."/>
            <person name="Petrosino J."/>
            <person name="Pham C."/>
            <person name="Pham P."/>
            <person name="Pu L.-L."/>
            <person name="Puazo M."/>
            <person name="Raj R."/>
            <person name="Reid J."/>
            <person name="Rouhana J."/>
            <person name="Saada N."/>
            <person name="Shang Y."/>
            <person name="Simmons D."/>
            <person name="Thornton R."/>
            <person name="Warren J."/>
            <person name="Weissenberger G."/>
            <person name="Zhang J."/>
            <person name="Zhang L."/>
            <person name="Zhou C."/>
            <person name="Zhu D."/>
            <person name="Muzny D."/>
            <person name="Worley K."/>
            <person name="Gibbs R."/>
        </authorList>
    </citation>
    <scope>NUCLEOTIDE SEQUENCE [LARGE SCALE GENOMIC DNA]</scope>
    <source>
        <strain evidence="1 2">DSM 17361</strain>
    </source>
</reference>
<keyword evidence="2" id="KW-1185">Reference proteome</keyword>
<accession>D1PV96</accession>
<protein>
    <submittedName>
        <fullName evidence="1">RHS repeat-associated core domain protein</fullName>
    </submittedName>
</protein>
<dbReference type="eggNOG" id="COG3209">
    <property type="taxonomic scope" value="Bacteria"/>
</dbReference>
<proteinExistence type="predicted"/>
<dbReference type="InterPro" id="IPR050708">
    <property type="entry name" value="T6SS_VgrG/RHS"/>
</dbReference>
<dbReference type="AlphaFoldDB" id="D1PV96"/>
<dbReference type="HOGENOM" id="CLU_828625_0_0_10"/>
<dbReference type="Gene3D" id="2.180.10.10">
    <property type="entry name" value="RHS repeat-associated core"/>
    <property type="match status" value="1"/>
</dbReference>
<dbReference type="NCBIfam" id="TIGR03696">
    <property type="entry name" value="Rhs_assc_core"/>
    <property type="match status" value="1"/>
</dbReference>
<gene>
    <name evidence="1" type="ORF">HMPREF0645_0881</name>
</gene>
<evidence type="ECO:0000313" key="1">
    <source>
        <dbReference type="EMBL" id="EFA44670.1"/>
    </source>
</evidence>
<sequence>MTALSAKTITQLLSVSTREKPNDDYEKMQFYYHPDHLGSSSYITNLDGEVVQHIEYVPYGEVFIDELELTRKSATAGKANCNNTWNTPYLFNAKELDEETGMYYYGARYYEPRLSLWVSTDPLGETAPHITVYCYTANNPTILIDPDGKAWKPTKNEETGQNTGYEWINPAKSYDSKGKLLPGLYEQAIFFSNQGNNGKTFNSKNRFNMGSSIATVYCKDGTTSEFEACTYPSNLDKYATVPEGMYEAKVGMHNGSSAQYKALRMSDIGTTDFNSSSIELGKPNPSNSKTTKACGINIHKPGLNNLTGMTSSNTPISEGCFLINRNSWSEFMGKFEASALISVTVSRSMSSPTNQNVIKSQMSRFESSRIAMPPITMPVDALRVVNKNPIYRPR</sequence>
<dbReference type="PANTHER" id="PTHR32305:SF15">
    <property type="entry name" value="PROTEIN RHSA-RELATED"/>
    <property type="match status" value="1"/>
</dbReference>
<dbReference type="InterPro" id="IPR022385">
    <property type="entry name" value="Rhs_assc_core"/>
</dbReference>
<organism evidence="1 2">
    <name type="scientific">Hallella bergensis DSM 17361</name>
    <dbReference type="NCBI Taxonomy" id="585502"/>
    <lineage>
        <taxon>Bacteria</taxon>
        <taxon>Pseudomonadati</taxon>
        <taxon>Bacteroidota</taxon>
        <taxon>Bacteroidia</taxon>
        <taxon>Bacteroidales</taxon>
        <taxon>Prevotellaceae</taxon>
        <taxon>Hallella</taxon>
    </lineage>
</organism>
<comment type="caution">
    <text evidence="1">The sequence shown here is derived from an EMBL/GenBank/DDBJ whole genome shotgun (WGS) entry which is preliminary data.</text>
</comment>
<dbReference type="Proteomes" id="UP000003160">
    <property type="component" value="Unassembled WGS sequence"/>
</dbReference>
<name>D1PV96_9BACT</name>
<evidence type="ECO:0000313" key="2">
    <source>
        <dbReference type="Proteomes" id="UP000003160"/>
    </source>
</evidence>